<evidence type="ECO:0000256" key="7">
    <source>
        <dbReference type="SAM" id="MobiDB-lite"/>
    </source>
</evidence>
<feature type="compositionally biased region" description="Basic and acidic residues" evidence="7">
    <location>
        <begin position="405"/>
        <end position="419"/>
    </location>
</feature>
<keyword evidence="5" id="KW-0472">Membrane</keyword>
<dbReference type="Proteomes" id="UP001152795">
    <property type="component" value="Unassembled WGS sequence"/>
</dbReference>
<proteinExistence type="predicted"/>
<keyword evidence="3" id="KW-0963">Cytoplasm</keyword>
<keyword evidence="4 6" id="KW-0175">Coiled coil</keyword>
<accession>A0A6S7GRJ8</accession>
<dbReference type="PANTHER" id="PTHR23157">
    <property type="entry name" value="GRIP AND COILED-COIL DOMAIN-CONTAINING PROTEIN 1"/>
    <property type="match status" value="1"/>
</dbReference>
<feature type="coiled-coil region" evidence="6">
    <location>
        <begin position="630"/>
        <end position="664"/>
    </location>
</feature>
<dbReference type="PROSITE" id="PS50913">
    <property type="entry name" value="GRIP"/>
    <property type="match status" value="1"/>
</dbReference>
<feature type="compositionally biased region" description="Basic residues" evidence="7">
    <location>
        <begin position="29"/>
        <end position="39"/>
    </location>
</feature>
<comment type="subcellular location">
    <subcellularLocation>
        <location evidence="2">Cytoplasm</location>
    </subcellularLocation>
    <subcellularLocation>
        <location evidence="1">Endomembrane system</location>
        <topology evidence="1">Peripheral membrane protein</topology>
    </subcellularLocation>
</comment>
<feature type="coiled-coil region" evidence="6">
    <location>
        <begin position="345"/>
        <end position="399"/>
    </location>
</feature>
<evidence type="ECO:0000256" key="5">
    <source>
        <dbReference type="ARBA" id="ARBA00023136"/>
    </source>
</evidence>
<evidence type="ECO:0000256" key="3">
    <source>
        <dbReference type="ARBA" id="ARBA00022490"/>
    </source>
</evidence>
<comment type="caution">
    <text evidence="8">The sequence shown here is derived from an EMBL/GenBank/DDBJ whole genome shotgun (WGS) entry which is preliminary data.</text>
</comment>
<organism evidence="8 9">
    <name type="scientific">Paramuricea clavata</name>
    <name type="common">Red gorgonian</name>
    <name type="synonym">Violescent sea-whip</name>
    <dbReference type="NCBI Taxonomy" id="317549"/>
    <lineage>
        <taxon>Eukaryota</taxon>
        <taxon>Metazoa</taxon>
        <taxon>Cnidaria</taxon>
        <taxon>Anthozoa</taxon>
        <taxon>Octocorallia</taxon>
        <taxon>Malacalcyonacea</taxon>
        <taxon>Plexauridae</taxon>
        <taxon>Paramuricea</taxon>
    </lineage>
</organism>
<feature type="coiled-coil region" evidence="6">
    <location>
        <begin position="172"/>
        <end position="269"/>
    </location>
</feature>
<reference evidence="8" key="1">
    <citation type="submission" date="2020-04" db="EMBL/GenBank/DDBJ databases">
        <authorList>
            <person name="Alioto T."/>
            <person name="Alioto T."/>
            <person name="Gomez Garrido J."/>
        </authorList>
    </citation>
    <scope>NUCLEOTIDE SEQUENCE</scope>
    <source>
        <strain evidence="8">A484AB</strain>
    </source>
</reference>
<dbReference type="Pfam" id="PF01465">
    <property type="entry name" value="GRIP"/>
    <property type="match status" value="1"/>
</dbReference>
<dbReference type="GO" id="GO:0005794">
    <property type="term" value="C:Golgi apparatus"/>
    <property type="evidence" value="ECO:0007669"/>
    <property type="project" value="TreeGrafter"/>
</dbReference>
<dbReference type="OrthoDB" id="5848685at2759"/>
<dbReference type="SMART" id="SM00755">
    <property type="entry name" value="Grip"/>
    <property type="match status" value="1"/>
</dbReference>
<dbReference type="EMBL" id="CACRXK020002022">
    <property type="protein sequence ID" value="CAB3992316.1"/>
    <property type="molecule type" value="Genomic_DNA"/>
</dbReference>
<dbReference type="AlphaFoldDB" id="A0A6S7GRJ8"/>
<feature type="coiled-coil region" evidence="6">
    <location>
        <begin position="518"/>
        <end position="573"/>
    </location>
</feature>
<feature type="coiled-coil region" evidence="6">
    <location>
        <begin position="97"/>
        <end position="138"/>
    </location>
</feature>
<evidence type="ECO:0000256" key="6">
    <source>
        <dbReference type="SAM" id="Coils"/>
    </source>
</evidence>
<dbReference type="PANTHER" id="PTHR23157:SF25">
    <property type="entry name" value="GRIP AND COILED-COIL DOMAIN-CONTAINING PROTEIN 1"/>
    <property type="match status" value="1"/>
</dbReference>
<gene>
    <name evidence="8" type="ORF">PACLA_8A022950</name>
</gene>
<protein>
    <submittedName>
        <fullName evidence="8">Golgin subfamily A member 1-like</fullName>
    </submittedName>
</protein>
<sequence length="755" mass="88039">MFAKLKQKIAEEDHSDLGSSLPSSPTSSRKFRPVSKENKWHRRRMNSVSSYYGSRESVFTEPGFISRDPSFTSNKAANGVCNNSGALYGISNHNKPRKDLMSVLREKMQEIDKLRNKLSEYEEEIERWKGLYEEQSIKEQESTKNVNKYQISHTQIDAKQKALDILEKGSQLDELDQAYKEQKTQLSSMMEKLDELTKQRCHFEEEEQKLKQQTSKLETENKTLKGQLNDIITEVTQKSVELSKVQKCLEIREKEVNDLHESYNNLKTQTSADVLEKDNKIRNLESRLAKGDSCPSDLANSEDDWMSDCLKEGRDKSSEINALATLVGSLNEKLERKDKELTSCKRVAEETIDELKIKIKGLESDVEKSQNQQRSNDQLDALKQRNSYLEKELENVRGQLTSAKRSKENRPTWRRSSDAKVEERSRYAEKEFRQKEARYESQLADLQEERDQLQSELLIKDEECAQISLCLDEALQNTNDLKLQIKTLEEALEEKTIVGGIRVKTVEGPAMTGNVEILEALRQELEQSREHNKHINDELHERDDTINSLRVEVRQKDDEFRRCKTKLAQFEENNKLADRKRMIDITSSRDDFHHNKDSFKQSFTHRNRLKELEDQLKLREDVERISLDENESLRRQINDKDLRIKTLQQKLVDLKKAFQRELKSSSVECLEGTTEVYSNNVQTGLLVSSSTQTDNEDFEYLDMNFKYLKHVIIKYMCSTNEKSRQMLPILGHLLRLTPKELDLITDTFEWKLPVD</sequence>
<evidence type="ECO:0000313" key="8">
    <source>
        <dbReference type="EMBL" id="CAB3992316.1"/>
    </source>
</evidence>
<evidence type="ECO:0000256" key="1">
    <source>
        <dbReference type="ARBA" id="ARBA00004184"/>
    </source>
</evidence>
<evidence type="ECO:0000313" key="9">
    <source>
        <dbReference type="Proteomes" id="UP001152795"/>
    </source>
</evidence>
<dbReference type="InterPro" id="IPR000237">
    <property type="entry name" value="GRIP_dom"/>
</dbReference>
<feature type="compositionally biased region" description="Low complexity" evidence="7">
    <location>
        <begin position="17"/>
        <end position="28"/>
    </location>
</feature>
<feature type="region of interest" description="Disordered" evidence="7">
    <location>
        <begin position="399"/>
        <end position="419"/>
    </location>
</feature>
<keyword evidence="9" id="KW-1185">Reference proteome</keyword>
<feature type="region of interest" description="Disordered" evidence="7">
    <location>
        <begin position="1"/>
        <end position="39"/>
    </location>
</feature>
<dbReference type="InterPro" id="IPR051952">
    <property type="entry name" value="Golgi-autophagy_related"/>
</dbReference>
<feature type="coiled-coil region" evidence="6">
    <location>
        <begin position="429"/>
        <end position="491"/>
    </location>
</feature>
<evidence type="ECO:0000256" key="2">
    <source>
        <dbReference type="ARBA" id="ARBA00004496"/>
    </source>
</evidence>
<evidence type="ECO:0000256" key="4">
    <source>
        <dbReference type="ARBA" id="ARBA00023054"/>
    </source>
</evidence>
<name>A0A6S7GRJ8_PARCT</name>